<accession>A0A834TWG0</accession>
<dbReference type="AlphaFoldDB" id="A0A834TWG0"/>
<keyword evidence="2" id="KW-1185">Reference proteome</keyword>
<evidence type="ECO:0000313" key="1">
    <source>
        <dbReference type="EMBL" id="KAF7829194.1"/>
    </source>
</evidence>
<proteinExistence type="predicted"/>
<evidence type="ECO:0000313" key="2">
    <source>
        <dbReference type="Proteomes" id="UP000634136"/>
    </source>
</evidence>
<comment type="caution">
    <text evidence="1">The sequence shown here is derived from an EMBL/GenBank/DDBJ whole genome shotgun (WGS) entry which is preliminary data.</text>
</comment>
<dbReference type="EMBL" id="JAAIUW010000006">
    <property type="protein sequence ID" value="KAF7829194.1"/>
    <property type="molecule type" value="Genomic_DNA"/>
</dbReference>
<name>A0A834TWG0_9FABA</name>
<dbReference type="Proteomes" id="UP000634136">
    <property type="component" value="Unassembled WGS sequence"/>
</dbReference>
<reference evidence="1" key="1">
    <citation type="submission" date="2020-09" db="EMBL/GenBank/DDBJ databases">
        <title>Genome-Enabled Discovery of Anthraquinone Biosynthesis in Senna tora.</title>
        <authorList>
            <person name="Kang S.-H."/>
            <person name="Pandey R.P."/>
            <person name="Lee C.-M."/>
            <person name="Sim J.-S."/>
            <person name="Jeong J.-T."/>
            <person name="Choi B.-S."/>
            <person name="Jung M."/>
            <person name="Ginzburg D."/>
            <person name="Zhao K."/>
            <person name="Won S.Y."/>
            <person name="Oh T.-J."/>
            <person name="Yu Y."/>
            <person name="Kim N.-H."/>
            <person name="Lee O.R."/>
            <person name="Lee T.-H."/>
            <person name="Bashyal P."/>
            <person name="Kim T.-S."/>
            <person name="Lee W.-H."/>
            <person name="Kawkins C."/>
            <person name="Kim C.-K."/>
            <person name="Kim J.S."/>
            <person name="Ahn B.O."/>
            <person name="Rhee S.Y."/>
            <person name="Sohng J.K."/>
        </authorList>
    </citation>
    <scope>NUCLEOTIDE SEQUENCE</scope>
    <source>
        <tissue evidence="1">Leaf</tissue>
    </source>
</reference>
<sequence length="60" mass="6823">MRVDRNRSQTLQCLARFPTRALFLLATPMRFHQQKSNLFLSFTPTPRAHAPPGISSLINA</sequence>
<gene>
    <name evidence="1" type="ORF">G2W53_020358</name>
</gene>
<organism evidence="1 2">
    <name type="scientific">Senna tora</name>
    <dbReference type="NCBI Taxonomy" id="362788"/>
    <lineage>
        <taxon>Eukaryota</taxon>
        <taxon>Viridiplantae</taxon>
        <taxon>Streptophyta</taxon>
        <taxon>Embryophyta</taxon>
        <taxon>Tracheophyta</taxon>
        <taxon>Spermatophyta</taxon>
        <taxon>Magnoliopsida</taxon>
        <taxon>eudicotyledons</taxon>
        <taxon>Gunneridae</taxon>
        <taxon>Pentapetalae</taxon>
        <taxon>rosids</taxon>
        <taxon>fabids</taxon>
        <taxon>Fabales</taxon>
        <taxon>Fabaceae</taxon>
        <taxon>Caesalpinioideae</taxon>
        <taxon>Cassia clade</taxon>
        <taxon>Senna</taxon>
    </lineage>
</organism>
<protein>
    <submittedName>
        <fullName evidence="1">Uncharacterized protein</fullName>
    </submittedName>
</protein>